<evidence type="ECO:0000256" key="1">
    <source>
        <dbReference type="ARBA" id="ARBA00008791"/>
    </source>
</evidence>
<proteinExistence type="inferred from homology"/>
<dbReference type="InterPro" id="IPR006015">
    <property type="entry name" value="Universal_stress_UspA"/>
</dbReference>
<dbReference type="InterPro" id="IPR006016">
    <property type="entry name" value="UspA"/>
</dbReference>
<dbReference type="PRINTS" id="PR01438">
    <property type="entry name" value="UNVRSLSTRESS"/>
</dbReference>
<dbReference type="RefSeq" id="WP_163460752.1">
    <property type="nucleotide sequence ID" value="NZ_JAAAMG010000001.1"/>
</dbReference>
<dbReference type="AlphaFoldDB" id="A0A6N9SYY1"/>
<comment type="caution">
    <text evidence="3">The sequence shown here is derived from an EMBL/GenBank/DDBJ whole genome shotgun (WGS) entry which is preliminary data.</text>
</comment>
<dbReference type="Gene3D" id="3.40.50.12370">
    <property type="match status" value="1"/>
</dbReference>
<dbReference type="PANTHER" id="PTHR46268">
    <property type="entry name" value="STRESS RESPONSE PROTEIN NHAX"/>
    <property type="match status" value="1"/>
</dbReference>
<accession>A0A6N9SYY1</accession>
<dbReference type="Proteomes" id="UP000469011">
    <property type="component" value="Unassembled WGS sequence"/>
</dbReference>
<evidence type="ECO:0000259" key="2">
    <source>
        <dbReference type="Pfam" id="PF00582"/>
    </source>
</evidence>
<feature type="domain" description="UspA" evidence="2">
    <location>
        <begin position="175"/>
        <end position="296"/>
    </location>
</feature>
<dbReference type="PANTHER" id="PTHR46268:SF15">
    <property type="entry name" value="UNIVERSAL STRESS PROTEIN HP_0031"/>
    <property type="match status" value="1"/>
</dbReference>
<dbReference type="EMBL" id="JAAAMG010000001">
    <property type="protein sequence ID" value="NDW03145.1"/>
    <property type="molecule type" value="Genomic_DNA"/>
</dbReference>
<dbReference type="CDD" id="cd00293">
    <property type="entry name" value="USP-like"/>
    <property type="match status" value="1"/>
</dbReference>
<comment type="similarity">
    <text evidence="1">Belongs to the universal stress protein A family.</text>
</comment>
<name>A0A6N9SYY1_9HYPH</name>
<evidence type="ECO:0000313" key="3">
    <source>
        <dbReference type="EMBL" id="NDW03145.1"/>
    </source>
</evidence>
<keyword evidence="4" id="KW-1185">Reference proteome</keyword>
<dbReference type="SUPFAM" id="SSF52402">
    <property type="entry name" value="Adenine nucleotide alpha hydrolases-like"/>
    <property type="match status" value="2"/>
</dbReference>
<evidence type="ECO:0000313" key="4">
    <source>
        <dbReference type="Proteomes" id="UP000469011"/>
    </source>
</evidence>
<organism evidence="3 4">
    <name type="scientific">Jiella pacifica</name>
    <dbReference type="NCBI Taxonomy" id="2696469"/>
    <lineage>
        <taxon>Bacteria</taxon>
        <taxon>Pseudomonadati</taxon>
        <taxon>Pseudomonadota</taxon>
        <taxon>Alphaproteobacteria</taxon>
        <taxon>Hyphomicrobiales</taxon>
        <taxon>Aurantimonadaceae</taxon>
        <taxon>Jiella</taxon>
    </lineage>
</organism>
<dbReference type="Pfam" id="PF00582">
    <property type="entry name" value="Usp"/>
    <property type="match status" value="1"/>
</dbReference>
<gene>
    <name evidence="3" type="ORF">GTK09_01780</name>
</gene>
<reference evidence="3 4" key="1">
    <citation type="submission" date="2020-01" db="EMBL/GenBank/DDBJ databases">
        <title>Jiella pacifica sp. nov.</title>
        <authorList>
            <person name="Xue Z."/>
            <person name="Zhu S."/>
            <person name="Chen J."/>
            <person name="Yang J."/>
        </authorList>
    </citation>
    <scope>NUCLEOTIDE SEQUENCE [LARGE SCALE GENOMIC DNA]</scope>
    <source>
        <strain evidence="3 4">40Bstr34</strain>
    </source>
</reference>
<sequence>MSIGNDTGKAGTDAALADTPIVVADLAVIVTGAASDEAAIAYGETLASEFGAHLDCHLLNHIPTPILATAPGSETLAAEFARQAEVVGEKAEEKLRGRLDRLGVPWELRRSNGTLGELGYAVTRQSGLVDLVVQSQRSVVEATDMSLFEAVLFDARMPILLIPAEAAAVSGLPSTVLVAFRDTPESARAIAAALPLLKRATQVILATVAEEGAAEQRGLEPMNDMARHLARHGVKVEIRELAAWKDPAEGLLKEADAVGAELVVAGAYGHSRLREYLLGGVTRELIRHCRLPLLMAH</sequence>
<protein>
    <submittedName>
        <fullName evidence="3">Universal stress protein</fullName>
    </submittedName>
</protein>